<dbReference type="Gene3D" id="1.10.10.10">
    <property type="entry name" value="Winged helix-like DNA-binding domain superfamily/Winged helix DNA-binding domain"/>
    <property type="match status" value="1"/>
</dbReference>
<sequence length="139" mass="15794">MNFSQLHMLIKLGQEFGHEQIRDAGFTDTEHAICTFLCFHDSVSQDAIANALLLDKTTVAKSLSAMEAKGLIVRKQNERNRRMNIIQISEAGKASVSGSIHLYDEWFAELCSCLSPEEQRQLDDYFTRIISSAVKRREK</sequence>
<evidence type="ECO:0000256" key="2">
    <source>
        <dbReference type="ARBA" id="ARBA00023125"/>
    </source>
</evidence>
<keyword evidence="2" id="KW-0238">DNA-binding</keyword>
<keyword evidence="1" id="KW-0805">Transcription regulation</keyword>
<gene>
    <name evidence="5" type="ORF">SDC9_64196</name>
</gene>
<reference evidence="5" key="1">
    <citation type="submission" date="2019-08" db="EMBL/GenBank/DDBJ databases">
        <authorList>
            <person name="Kucharzyk K."/>
            <person name="Murdoch R.W."/>
            <person name="Higgins S."/>
            <person name="Loffler F."/>
        </authorList>
    </citation>
    <scope>NUCLEOTIDE SEQUENCE</scope>
</reference>
<protein>
    <recommendedName>
        <fullName evidence="4">HTH marR-type domain-containing protein</fullName>
    </recommendedName>
</protein>
<dbReference type="SUPFAM" id="SSF46785">
    <property type="entry name" value="Winged helix' DNA-binding domain"/>
    <property type="match status" value="1"/>
</dbReference>
<dbReference type="AlphaFoldDB" id="A0A644XP95"/>
<evidence type="ECO:0000256" key="1">
    <source>
        <dbReference type="ARBA" id="ARBA00023015"/>
    </source>
</evidence>
<dbReference type="PANTHER" id="PTHR42756:SF1">
    <property type="entry name" value="TRANSCRIPTIONAL REPRESSOR OF EMRAB OPERON"/>
    <property type="match status" value="1"/>
</dbReference>
<keyword evidence="3" id="KW-0804">Transcription</keyword>
<proteinExistence type="predicted"/>
<feature type="domain" description="HTH marR-type" evidence="4">
    <location>
        <begin position="1"/>
        <end position="131"/>
    </location>
</feature>
<dbReference type="PANTHER" id="PTHR42756">
    <property type="entry name" value="TRANSCRIPTIONAL REGULATOR, MARR"/>
    <property type="match status" value="1"/>
</dbReference>
<dbReference type="PROSITE" id="PS01117">
    <property type="entry name" value="HTH_MARR_1"/>
    <property type="match status" value="1"/>
</dbReference>
<dbReference type="InterPro" id="IPR000835">
    <property type="entry name" value="HTH_MarR-typ"/>
</dbReference>
<evidence type="ECO:0000259" key="4">
    <source>
        <dbReference type="PROSITE" id="PS50995"/>
    </source>
</evidence>
<evidence type="ECO:0000256" key="3">
    <source>
        <dbReference type="ARBA" id="ARBA00023163"/>
    </source>
</evidence>
<accession>A0A644XP95</accession>
<name>A0A644XP95_9ZZZZ</name>
<dbReference type="SMART" id="SM00347">
    <property type="entry name" value="HTH_MARR"/>
    <property type="match status" value="1"/>
</dbReference>
<dbReference type="Pfam" id="PF12802">
    <property type="entry name" value="MarR_2"/>
    <property type="match status" value="1"/>
</dbReference>
<organism evidence="5">
    <name type="scientific">bioreactor metagenome</name>
    <dbReference type="NCBI Taxonomy" id="1076179"/>
    <lineage>
        <taxon>unclassified sequences</taxon>
        <taxon>metagenomes</taxon>
        <taxon>ecological metagenomes</taxon>
    </lineage>
</organism>
<dbReference type="EMBL" id="VSSQ01002863">
    <property type="protein sequence ID" value="MPM17797.1"/>
    <property type="molecule type" value="Genomic_DNA"/>
</dbReference>
<dbReference type="GO" id="GO:0003700">
    <property type="term" value="F:DNA-binding transcription factor activity"/>
    <property type="evidence" value="ECO:0007669"/>
    <property type="project" value="InterPro"/>
</dbReference>
<dbReference type="InterPro" id="IPR036388">
    <property type="entry name" value="WH-like_DNA-bd_sf"/>
</dbReference>
<comment type="caution">
    <text evidence="5">The sequence shown here is derived from an EMBL/GenBank/DDBJ whole genome shotgun (WGS) entry which is preliminary data.</text>
</comment>
<dbReference type="InterPro" id="IPR023187">
    <property type="entry name" value="Tscrpt_reg_MarR-type_CS"/>
</dbReference>
<dbReference type="GO" id="GO:0003677">
    <property type="term" value="F:DNA binding"/>
    <property type="evidence" value="ECO:0007669"/>
    <property type="project" value="UniProtKB-KW"/>
</dbReference>
<dbReference type="InterPro" id="IPR036390">
    <property type="entry name" value="WH_DNA-bd_sf"/>
</dbReference>
<dbReference type="PRINTS" id="PR00598">
    <property type="entry name" value="HTHMARR"/>
</dbReference>
<dbReference type="PROSITE" id="PS50995">
    <property type="entry name" value="HTH_MARR_2"/>
    <property type="match status" value="1"/>
</dbReference>
<evidence type="ECO:0000313" key="5">
    <source>
        <dbReference type="EMBL" id="MPM17797.1"/>
    </source>
</evidence>